<evidence type="ECO:0000259" key="8">
    <source>
        <dbReference type="PROSITE" id="PS50928"/>
    </source>
</evidence>
<comment type="subcellular location">
    <subcellularLocation>
        <location evidence="1 7">Cell membrane</location>
        <topology evidence="1 7">Multi-pass membrane protein</topology>
    </subcellularLocation>
</comment>
<dbReference type="InterPro" id="IPR025966">
    <property type="entry name" value="OppC_N"/>
</dbReference>
<dbReference type="InterPro" id="IPR035906">
    <property type="entry name" value="MetI-like_sf"/>
</dbReference>
<dbReference type="EMBL" id="CP090958">
    <property type="protein sequence ID" value="WGW11485.1"/>
    <property type="molecule type" value="Genomic_DNA"/>
</dbReference>
<feature type="transmembrane region" description="Helical" evidence="7">
    <location>
        <begin position="116"/>
        <end position="135"/>
    </location>
</feature>
<name>A0ABY8QSV9_9MICO</name>
<keyword evidence="2 7" id="KW-0813">Transport</keyword>
<evidence type="ECO:0000313" key="9">
    <source>
        <dbReference type="EMBL" id="WGW11485.1"/>
    </source>
</evidence>
<evidence type="ECO:0000256" key="7">
    <source>
        <dbReference type="RuleBase" id="RU363032"/>
    </source>
</evidence>
<gene>
    <name evidence="9" type="ORF">LWF01_15530</name>
</gene>
<dbReference type="CDD" id="cd06261">
    <property type="entry name" value="TM_PBP2"/>
    <property type="match status" value="1"/>
</dbReference>
<proteinExistence type="inferred from homology"/>
<feature type="domain" description="ABC transmembrane type-1" evidence="8">
    <location>
        <begin position="77"/>
        <end position="266"/>
    </location>
</feature>
<dbReference type="InterPro" id="IPR000515">
    <property type="entry name" value="MetI-like"/>
</dbReference>
<keyword evidence="6 7" id="KW-0472">Membrane</keyword>
<comment type="similarity">
    <text evidence="7">Belongs to the binding-protein-dependent transport system permease family.</text>
</comment>
<dbReference type="Gene3D" id="1.10.3720.10">
    <property type="entry name" value="MetI-like"/>
    <property type="match status" value="1"/>
</dbReference>
<evidence type="ECO:0000256" key="4">
    <source>
        <dbReference type="ARBA" id="ARBA00022692"/>
    </source>
</evidence>
<feature type="transmembrane region" description="Helical" evidence="7">
    <location>
        <begin position="12"/>
        <end position="37"/>
    </location>
</feature>
<dbReference type="Pfam" id="PF12911">
    <property type="entry name" value="OppC_N"/>
    <property type="match status" value="1"/>
</dbReference>
<organism evidence="9 10">
    <name type="scientific">Saxibacter everestensis</name>
    <dbReference type="NCBI Taxonomy" id="2909229"/>
    <lineage>
        <taxon>Bacteria</taxon>
        <taxon>Bacillati</taxon>
        <taxon>Actinomycetota</taxon>
        <taxon>Actinomycetes</taxon>
        <taxon>Micrococcales</taxon>
        <taxon>Brevibacteriaceae</taxon>
        <taxon>Saxibacter</taxon>
    </lineage>
</organism>
<evidence type="ECO:0000256" key="5">
    <source>
        <dbReference type="ARBA" id="ARBA00022989"/>
    </source>
</evidence>
<feature type="transmembrane region" description="Helical" evidence="7">
    <location>
        <begin position="206"/>
        <end position="225"/>
    </location>
</feature>
<evidence type="ECO:0000256" key="1">
    <source>
        <dbReference type="ARBA" id="ARBA00004651"/>
    </source>
</evidence>
<keyword evidence="5 7" id="KW-1133">Transmembrane helix</keyword>
<dbReference type="InterPro" id="IPR050366">
    <property type="entry name" value="BP-dependent_transpt_permease"/>
</dbReference>
<keyword evidence="10" id="KW-1185">Reference proteome</keyword>
<protein>
    <submittedName>
        <fullName evidence="9">ABC transporter permease</fullName>
    </submittedName>
</protein>
<keyword evidence="4 7" id="KW-0812">Transmembrane</keyword>
<dbReference type="SUPFAM" id="SSF161098">
    <property type="entry name" value="MetI-like"/>
    <property type="match status" value="1"/>
</dbReference>
<accession>A0ABY8QSV9</accession>
<dbReference type="PROSITE" id="PS50928">
    <property type="entry name" value="ABC_TM1"/>
    <property type="match status" value="1"/>
</dbReference>
<evidence type="ECO:0000256" key="3">
    <source>
        <dbReference type="ARBA" id="ARBA00022475"/>
    </source>
</evidence>
<dbReference type="PANTHER" id="PTHR43386">
    <property type="entry name" value="OLIGOPEPTIDE TRANSPORT SYSTEM PERMEASE PROTEIN APPC"/>
    <property type="match status" value="1"/>
</dbReference>
<evidence type="ECO:0000256" key="6">
    <source>
        <dbReference type="ARBA" id="ARBA00023136"/>
    </source>
</evidence>
<sequence>MIVQTLQRSRSSLGIVGTIAAVILALIIVAAILAPLLTPHDPTVGSVLKRYLGPGPGNLLGTDQAGRDLFSRLLYGARSTLLGALIVVVVTASCGTMLALIASWWGGWVDAAISRVLDFLFAFPNLLLAVLVTAIYGSGMLTASLALSVAYIPYTARVIRSVSLRERGLSYVRSAELQGIPGVVIAGRHLLPNVGPQILTGATINFGYAMIDLAALSFLGLGVQAPKADWGLMVSNGQASLQAGYPAESVLAGTCIVITVACAGYLGERLGGRRAAGRA</sequence>
<dbReference type="RefSeq" id="WP_349638275.1">
    <property type="nucleotide sequence ID" value="NZ_CP090958.1"/>
</dbReference>
<reference evidence="9 10" key="1">
    <citation type="submission" date="2023-05" db="EMBL/GenBank/DDBJ databases">
        <title>Lithophilousrod everest ZFBP1038 complete genpme.</title>
        <authorList>
            <person name="Tian M."/>
        </authorList>
    </citation>
    <scope>NUCLEOTIDE SEQUENCE [LARGE SCALE GENOMIC DNA]</scope>
    <source>
        <strain evidence="9 10">ZFBP1038</strain>
    </source>
</reference>
<dbReference type="Proteomes" id="UP001209083">
    <property type="component" value="Chromosome"/>
</dbReference>
<evidence type="ECO:0000256" key="2">
    <source>
        <dbReference type="ARBA" id="ARBA00022448"/>
    </source>
</evidence>
<evidence type="ECO:0000313" key="10">
    <source>
        <dbReference type="Proteomes" id="UP001209083"/>
    </source>
</evidence>
<dbReference type="Pfam" id="PF00528">
    <property type="entry name" value="BPD_transp_1"/>
    <property type="match status" value="1"/>
</dbReference>
<feature type="transmembrane region" description="Helical" evidence="7">
    <location>
        <begin position="81"/>
        <end position="104"/>
    </location>
</feature>
<keyword evidence="3" id="KW-1003">Cell membrane</keyword>
<dbReference type="PANTHER" id="PTHR43386:SF1">
    <property type="entry name" value="D,D-DIPEPTIDE TRANSPORT SYSTEM PERMEASE PROTEIN DDPC-RELATED"/>
    <property type="match status" value="1"/>
</dbReference>